<evidence type="ECO:0000256" key="1">
    <source>
        <dbReference type="ARBA" id="ARBA00007913"/>
    </source>
</evidence>
<evidence type="ECO:0000256" key="2">
    <source>
        <dbReference type="ARBA" id="ARBA00022741"/>
    </source>
</evidence>
<evidence type="ECO:0000256" key="6">
    <source>
        <dbReference type="SAM" id="MobiDB-lite"/>
    </source>
</evidence>
<dbReference type="Pfam" id="PF13086">
    <property type="entry name" value="AAA_11"/>
    <property type="match status" value="2"/>
</dbReference>
<evidence type="ECO:0000313" key="9">
    <source>
        <dbReference type="Proteomes" id="UP000198280"/>
    </source>
</evidence>
<comment type="similarity">
    <text evidence="1">Belongs to the DNA2/NAM7 helicase family.</text>
</comment>
<dbReference type="RefSeq" id="WP_089225724.1">
    <property type="nucleotide sequence ID" value="NZ_FZOF01000011.1"/>
</dbReference>
<dbReference type="Gene3D" id="1.10.510.10">
    <property type="entry name" value="Transferase(Phosphotransferase) domain 1"/>
    <property type="match status" value="1"/>
</dbReference>
<feature type="region of interest" description="Disordered" evidence="6">
    <location>
        <begin position="619"/>
        <end position="639"/>
    </location>
</feature>
<evidence type="ECO:0000256" key="5">
    <source>
        <dbReference type="ARBA" id="ARBA00022840"/>
    </source>
</evidence>
<protein>
    <submittedName>
        <fullName evidence="8">Superfamily I DNA and/or RNA helicase</fullName>
    </submittedName>
</protein>
<keyword evidence="9" id="KW-1185">Reference proteome</keyword>
<dbReference type="InterPro" id="IPR011009">
    <property type="entry name" value="Kinase-like_dom_sf"/>
</dbReference>
<keyword evidence="3" id="KW-0378">Hydrolase</keyword>
<dbReference type="InterPro" id="IPR027417">
    <property type="entry name" value="P-loop_NTPase"/>
</dbReference>
<dbReference type="Gene3D" id="3.40.50.300">
    <property type="entry name" value="P-loop containing nucleotide triphosphate hydrolases"/>
    <property type="match status" value="2"/>
</dbReference>
<dbReference type="GO" id="GO:0005524">
    <property type="term" value="F:ATP binding"/>
    <property type="evidence" value="ECO:0007669"/>
    <property type="project" value="UniProtKB-KW"/>
</dbReference>
<sequence length="1235" mass="137818">MAGDTQIAQRMVTYFCCDEETARYGPYVPLDPDGEPACKALLDGRMYTCQLLEGDDVSARMINVDVYLGLSSLGGLLWDQEIRALSRLSGLDHPALPQLLAGGYQDTETVREAGADVDGVAFVATEGSDYTLAEEGPEPYRRAPVKALRQFEHLADGLAVLHDLRLAHRNLSPETIDVVPEYRAGPGETHLRLARFEMSAFVSSLLDAATVDSTAAPEDLRRLTLGGPEPLPYLPPERVRHLLPMEGEQSNRSESVQADVYGLAAIAWEWFVGSFPPELVPDRVPEDPAAVAETRGQLRRLGEHMRGALRTTDLPPALASVLRRMLDEDPAQRPTAAEVVNELSENHEDNVVALGQERSSRPLLVAFMPERCEETLGRWGWLENEAVSPEGVREIADLLTGELRGTQVLFSQEGADPYVGGGTRDAKREATTVLVGRRALWFGQLMRPVQGQALGTPLREVLLVKYVAQRDAPGMEARLDDLQSLSRSRRLPDVQVVDHRMPRARLTALRQGRPSWAAVIDAIRPVGGATTAQLDYQRAIDWLLEFQGVELQARRYPYELDPHAPGDNDVEVLVSWDRRRDQDRIFRQPLLTKYARHPDLRPDFGDFFGRLESEEGGSADVELYGGDSDRKDAGTRGVQAQVVRSEGQDRIILRRKHGEPGIPRRGWIRPADDVGSEAVLRRQLDARWELFGLRPLLSQIRNPRSIRTLPHRWARAGEGLLGGGRKAVQDILTHQQFFALQGPPGTGKTTVTSRAIAAYLEQHSTHRILVSAQSNFTLDNLAARILRDIGALDDDGPTDRLGDVPIALRMVSQRSSPDDTVRPWLRDELAVRRARQMGAHIDRSVAAGVDPWLRPILERWRKLLRESDGVSILPELADRLQRGANIVFATCATATPRNVGAADGASAFDWVVVEEAAKAWPTELAIPLVRGVRWTLIGDHYQLPAHRRDEVVRFLAACVGDPNTSLAEDGERSDAYLEAFDLFRNLFEPSKTPAGKAIERPTAMLSTQFRMRKPIADIISRVFYPRELRDNETPPADGLRPGGLATRHDEQPPPLRFPHWLRGRALVWVDTAGMARCAEQPHWRNEGEAEIVNAIVSAMEPRPEPRRDGYSAEPLAVLTPYRQQAERLRQYGDLAHRVQTIHAFQGREADIVIVSLVRNKVRGGGSTAESYGHLSRRDLINVMFSRARRLLVIVGDWEHYARYEAEDDFWRQVCQCVDTDGHIVNATDVLSLESR</sequence>
<dbReference type="InterPro" id="IPR000719">
    <property type="entry name" value="Prot_kinase_dom"/>
</dbReference>
<evidence type="ECO:0000259" key="7">
    <source>
        <dbReference type="PROSITE" id="PS50011"/>
    </source>
</evidence>
<feature type="domain" description="Protein kinase" evidence="7">
    <location>
        <begin position="27"/>
        <end position="350"/>
    </location>
</feature>
<dbReference type="InterPro" id="IPR041677">
    <property type="entry name" value="DNA2/NAM7_AAA_11"/>
</dbReference>
<dbReference type="PANTHER" id="PTHR43788">
    <property type="entry name" value="DNA2/NAM7 HELICASE FAMILY MEMBER"/>
    <property type="match status" value="1"/>
</dbReference>
<dbReference type="EMBL" id="FZOF01000011">
    <property type="protein sequence ID" value="SNS96679.1"/>
    <property type="molecule type" value="Genomic_DNA"/>
</dbReference>
<dbReference type="AlphaFoldDB" id="A0A239ISX5"/>
<dbReference type="SUPFAM" id="SSF52540">
    <property type="entry name" value="P-loop containing nucleoside triphosphate hydrolases"/>
    <property type="match status" value="1"/>
</dbReference>
<dbReference type="PROSITE" id="PS50011">
    <property type="entry name" value="PROTEIN_KINASE_DOM"/>
    <property type="match status" value="1"/>
</dbReference>
<keyword evidence="2" id="KW-0547">Nucleotide-binding</keyword>
<organism evidence="8 9">
    <name type="scientific">Actinacidiphila glaucinigra</name>
    <dbReference type="NCBI Taxonomy" id="235986"/>
    <lineage>
        <taxon>Bacteria</taxon>
        <taxon>Bacillati</taxon>
        <taxon>Actinomycetota</taxon>
        <taxon>Actinomycetes</taxon>
        <taxon>Kitasatosporales</taxon>
        <taxon>Streptomycetaceae</taxon>
        <taxon>Actinacidiphila</taxon>
    </lineage>
</organism>
<dbReference type="Pfam" id="PF13087">
    <property type="entry name" value="AAA_12"/>
    <property type="match status" value="1"/>
</dbReference>
<feature type="region of interest" description="Disordered" evidence="6">
    <location>
        <begin position="1029"/>
        <end position="1055"/>
    </location>
</feature>
<dbReference type="GO" id="GO:0016787">
    <property type="term" value="F:hydrolase activity"/>
    <property type="evidence" value="ECO:0007669"/>
    <property type="project" value="UniProtKB-KW"/>
</dbReference>
<dbReference type="GO" id="GO:0004672">
    <property type="term" value="F:protein kinase activity"/>
    <property type="evidence" value="ECO:0007669"/>
    <property type="project" value="InterPro"/>
</dbReference>
<gene>
    <name evidence="8" type="ORF">SAMN05216252_111110</name>
</gene>
<name>A0A239ISX5_9ACTN</name>
<dbReference type="PANTHER" id="PTHR43788:SF8">
    <property type="entry name" value="DNA-BINDING PROTEIN SMUBP-2"/>
    <property type="match status" value="1"/>
</dbReference>
<evidence type="ECO:0000256" key="3">
    <source>
        <dbReference type="ARBA" id="ARBA00022801"/>
    </source>
</evidence>
<dbReference type="SUPFAM" id="SSF56112">
    <property type="entry name" value="Protein kinase-like (PK-like)"/>
    <property type="match status" value="1"/>
</dbReference>
<accession>A0A239ISX5</accession>
<reference evidence="8 9" key="1">
    <citation type="submission" date="2017-06" db="EMBL/GenBank/DDBJ databases">
        <authorList>
            <person name="Kim H.J."/>
            <person name="Triplett B.A."/>
        </authorList>
    </citation>
    <scope>NUCLEOTIDE SEQUENCE [LARGE SCALE GENOMIC DNA]</scope>
    <source>
        <strain evidence="8 9">CGMCC 4.1858</strain>
    </source>
</reference>
<dbReference type="Proteomes" id="UP000198280">
    <property type="component" value="Unassembled WGS sequence"/>
</dbReference>
<evidence type="ECO:0000256" key="4">
    <source>
        <dbReference type="ARBA" id="ARBA00022806"/>
    </source>
</evidence>
<evidence type="ECO:0000313" key="8">
    <source>
        <dbReference type="EMBL" id="SNS96679.1"/>
    </source>
</evidence>
<keyword evidence="4 8" id="KW-0347">Helicase</keyword>
<dbReference type="OrthoDB" id="3197455at2"/>
<dbReference type="SMART" id="SM00220">
    <property type="entry name" value="S_TKc"/>
    <property type="match status" value="1"/>
</dbReference>
<proteinExistence type="inferred from homology"/>
<keyword evidence="5" id="KW-0067">ATP-binding</keyword>
<dbReference type="InterPro" id="IPR050534">
    <property type="entry name" value="Coronavir_polyprotein_1ab"/>
</dbReference>
<dbReference type="InterPro" id="IPR041679">
    <property type="entry name" value="DNA2/NAM7-like_C"/>
</dbReference>
<dbReference type="GO" id="GO:0043139">
    <property type="term" value="F:5'-3' DNA helicase activity"/>
    <property type="evidence" value="ECO:0007669"/>
    <property type="project" value="TreeGrafter"/>
</dbReference>
<dbReference type="CDD" id="cd18808">
    <property type="entry name" value="SF1_C_Upf1"/>
    <property type="match status" value="1"/>
</dbReference>
<dbReference type="InterPro" id="IPR047187">
    <property type="entry name" value="SF1_C_Upf1"/>
</dbReference>